<dbReference type="GO" id="GO:0008658">
    <property type="term" value="F:penicillin binding"/>
    <property type="evidence" value="ECO:0007669"/>
    <property type="project" value="InterPro"/>
</dbReference>
<dbReference type="Pfam" id="PF00905">
    <property type="entry name" value="Transpeptidase"/>
    <property type="match status" value="1"/>
</dbReference>
<dbReference type="PANTHER" id="PTHR30627">
    <property type="entry name" value="PEPTIDOGLYCAN D,D-TRANSPEPTIDASE"/>
    <property type="match status" value="1"/>
</dbReference>
<dbReference type="RefSeq" id="WP_007783902.1">
    <property type="nucleotide sequence ID" value="NZ_BJOD01000053.1"/>
</dbReference>
<keyword evidence="4" id="KW-0132">Cell division</keyword>
<evidence type="ECO:0000313" key="3">
    <source>
        <dbReference type="EMBL" id="GED27926.1"/>
    </source>
</evidence>
<dbReference type="EMBL" id="BJOD01000053">
    <property type="protein sequence ID" value="GED27926.1"/>
    <property type="molecule type" value="Genomic_DNA"/>
</dbReference>
<feature type="region of interest" description="Disordered" evidence="1">
    <location>
        <begin position="72"/>
        <end position="94"/>
    </location>
</feature>
<feature type="domain" description="Penicillin-binding protein transpeptidase" evidence="2">
    <location>
        <begin position="129"/>
        <end position="407"/>
    </location>
</feature>
<dbReference type="InterPro" id="IPR050515">
    <property type="entry name" value="Beta-lactam/transpept"/>
</dbReference>
<dbReference type="InterPro" id="IPR001460">
    <property type="entry name" value="PCN-bd_Tpept"/>
</dbReference>
<dbReference type="PANTHER" id="PTHR30627:SF26">
    <property type="entry name" value="PENICILLIN-BINDING PROTEIN 2B"/>
    <property type="match status" value="1"/>
</dbReference>
<dbReference type="GeneID" id="82810252"/>
<reference evidence="3 6" key="2">
    <citation type="submission" date="2019-06" db="EMBL/GenBank/DDBJ databases">
        <title>Whole genome shotgun sequence of Brevibacillus agri NBRC 15538.</title>
        <authorList>
            <person name="Hosoyama A."/>
            <person name="Uohara A."/>
            <person name="Ohji S."/>
            <person name="Ichikawa N."/>
        </authorList>
    </citation>
    <scope>NUCLEOTIDE SEQUENCE [LARGE SCALE GENOMIC DNA]</scope>
    <source>
        <strain evidence="3 6">NBRC 15538</strain>
    </source>
</reference>
<evidence type="ECO:0000256" key="1">
    <source>
        <dbReference type="SAM" id="MobiDB-lite"/>
    </source>
</evidence>
<gene>
    <name evidence="3" type="ORF">BAG01nite_40280</name>
    <name evidence="4" type="ORF">EB820_13920</name>
</gene>
<evidence type="ECO:0000313" key="5">
    <source>
        <dbReference type="Proteomes" id="UP000276178"/>
    </source>
</evidence>
<dbReference type="Gene3D" id="3.30.450.330">
    <property type="match status" value="1"/>
</dbReference>
<evidence type="ECO:0000259" key="2">
    <source>
        <dbReference type="Pfam" id="PF00905"/>
    </source>
</evidence>
<dbReference type="Gene3D" id="3.40.710.10">
    <property type="entry name" value="DD-peptidase/beta-lactamase superfamily"/>
    <property type="match status" value="1"/>
</dbReference>
<dbReference type="GO" id="GO:0071555">
    <property type="term" value="P:cell wall organization"/>
    <property type="evidence" value="ECO:0007669"/>
    <property type="project" value="TreeGrafter"/>
</dbReference>
<name>A0A3M8AV65_9BACL</name>
<keyword evidence="4" id="KW-0131">Cell cycle</keyword>
<evidence type="ECO:0000313" key="4">
    <source>
        <dbReference type="EMBL" id="RNB54507.1"/>
    </source>
</evidence>
<dbReference type="InterPro" id="IPR012338">
    <property type="entry name" value="Beta-lactam/transpept-like"/>
</dbReference>
<organism evidence="4 5">
    <name type="scientific">Brevibacillus agri</name>
    <dbReference type="NCBI Taxonomy" id="51101"/>
    <lineage>
        <taxon>Bacteria</taxon>
        <taxon>Bacillati</taxon>
        <taxon>Bacillota</taxon>
        <taxon>Bacilli</taxon>
        <taxon>Bacillales</taxon>
        <taxon>Paenibacillaceae</taxon>
        <taxon>Brevibacillus</taxon>
    </lineage>
</organism>
<dbReference type="GO" id="GO:0051301">
    <property type="term" value="P:cell division"/>
    <property type="evidence" value="ECO:0007669"/>
    <property type="project" value="UniProtKB-KW"/>
</dbReference>
<evidence type="ECO:0000313" key="6">
    <source>
        <dbReference type="Proteomes" id="UP000317180"/>
    </source>
</evidence>
<dbReference type="GO" id="GO:0005886">
    <property type="term" value="C:plasma membrane"/>
    <property type="evidence" value="ECO:0007669"/>
    <property type="project" value="TreeGrafter"/>
</dbReference>
<reference evidence="4 5" key="1">
    <citation type="submission" date="2018-10" db="EMBL/GenBank/DDBJ databases">
        <title>Phylogenomics of Brevibacillus.</title>
        <authorList>
            <person name="Dunlap C."/>
        </authorList>
    </citation>
    <scope>NUCLEOTIDE SEQUENCE [LARGE SCALE GENOMIC DNA]</scope>
    <source>
        <strain evidence="4 5">NRRL NRS 1219</strain>
    </source>
</reference>
<comment type="caution">
    <text evidence="4">The sequence shown here is derived from an EMBL/GenBank/DDBJ whole genome shotgun (WGS) entry which is preliminary data.</text>
</comment>
<dbReference type="Proteomes" id="UP000276178">
    <property type="component" value="Unassembled WGS sequence"/>
</dbReference>
<dbReference type="SUPFAM" id="SSF56601">
    <property type="entry name" value="beta-lactamase/transpeptidase-like"/>
    <property type="match status" value="1"/>
</dbReference>
<dbReference type="EMBL" id="RHHN01000039">
    <property type="protein sequence ID" value="RNB54507.1"/>
    <property type="molecule type" value="Genomic_DNA"/>
</dbReference>
<protein>
    <submittedName>
        <fullName evidence="4">Cell division protein FtsK</fullName>
    </submittedName>
</protein>
<dbReference type="AlphaFoldDB" id="A0A3M8AV65"/>
<keyword evidence="6" id="KW-1185">Reference proteome</keyword>
<proteinExistence type="predicted"/>
<dbReference type="OrthoDB" id="9804124at2"/>
<accession>A0A3M8AV65</accession>
<dbReference type="Proteomes" id="UP000317180">
    <property type="component" value="Unassembled WGS sequence"/>
</dbReference>
<sequence length="438" mass="47541">MTSSSEEKEISRLLQSFPRLSMEEDKQRDIIRQLRQDKALLEKRKGRTTSRKAIGGIAAFLAAVWLASPFLPPSQAPSPPGSQKTEGESRPAAGATETDLVLTIDSQIQSYVEKALAQTHEAVRPKSVTVIVADPNSGEILGIGSRGKDESESRFDGAVKAMPDPGAAYQIVTLAAAIQEGKFDPREIYESGTYTDIPGEPIKDFNNGIGWGKITYLEGVLRSSNVAFAKLAHERLQRETMQQYLQRFGFGQKTGAGVADEEAGQLPKLDEPRQVALAATGLGGAVTPLQQVAAVGAIANGGKLMQPHLFKQAGAGENSRYMIRQVVSEETAEKVRDILDSVVNRVHGSGVGLRLAQEDYSVAGKPSVIEKTDQQGNATGKYVVSVIGFAPSDDPKVLVYIGVDEPQREWPEVLSWRKIVAEPFQQVLQNSLQHIQKR</sequence>